<dbReference type="RefSeq" id="WP_252665468.1">
    <property type="nucleotide sequence ID" value="NZ_CP098612.1"/>
</dbReference>
<sequence>MPEIQEPNISWKNILMAPDGSRGRIYVTTTWSVYDLEEQRKVGGDPVVLRNILLTGLHPRNAFAIGQVSKTQDRPGYLNPFYPFALEEGAEPNSREGPRVALDLASNSRTHGRFTFTDKRVGRPYFGADWKRIIYGSILHTGCRALVYRQMRFIVTDDELRDFQGQPYDDPVNQRNWNTGDSHATGSTALMEHLGIATQSPDGEYEPEVNRPIQFRCAEFKKWVGKGTIAHNPALDGVADMAIPLSSLKGNKLPLGNHEAKLLLGYVHGAEQRRASPGWMLFQWFDFETLEQDNIISNLIAKARDLGSAFNSIQDLARILRVEQGDAESLDEMERLNSEALYVNTMMSVVIADEAGILLLHPYVVRRVKERYRAMFLKLAKAAGVRFWSVMTMPDESLAHYWTQDPDGRIIGDKVFCAGEFPPGEYIVFANPMRHWGDIQLWENKHEGRFTGSLGVMAAPRDLLLSLGRDTDGDFVQLIRADTYPAMAEAIRNFTDTPNVAKFPKRALQGNLGEIALGSMNDLTGVVASLLGKARSQLAENIVLEIPPGGEQEETIEMRIIDFLSQELQIAVDSLKSAYPNNEAGLEEVSKFLKQRNAQAGIWIKDLKDPNTYLTRPVAVEPGAIDTVSRILQIVNSNWNAPSLDVDSNPRSYQNVLFGKEQIPFSPFQEQVAYEARDDYRAAMAQAIARKEQTGDDTAIKAVAMATKESKEGILALVDPATGERFSPQSWVSAFWHVSHDANTGDAGLVFMMFGTEIVNRLREYDPEEVKVFDVYGTQFNEWAHPTWRWGGQTVQTRVEIAQIAGRQQKVIYMKWSGANTLTGWHLLGIISDAQAGNLVPGQVSTRLAYTIRFKAEQGTTRIRFLDLSLEDDYMLYL</sequence>
<keyword evidence="1" id="KW-0614">Plasmid</keyword>
<name>A0ABY5AVH8_9CYAN</name>
<organism evidence="1 2">
    <name type="scientific">Phormidium yuhuli AB48</name>
    <dbReference type="NCBI Taxonomy" id="2940671"/>
    <lineage>
        <taxon>Bacteria</taxon>
        <taxon>Bacillati</taxon>
        <taxon>Cyanobacteriota</taxon>
        <taxon>Cyanophyceae</taxon>
        <taxon>Oscillatoriophycideae</taxon>
        <taxon>Oscillatoriales</taxon>
        <taxon>Oscillatoriaceae</taxon>
        <taxon>Phormidium</taxon>
        <taxon>Phormidium yuhuli</taxon>
    </lineage>
</organism>
<proteinExistence type="predicted"/>
<evidence type="ECO:0000313" key="1">
    <source>
        <dbReference type="EMBL" id="USR93284.1"/>
    </source>
</evidence>
<keyword evidence="2" id="KW-1185">Reference proteome</keyword>
<dbReference type="Proteomes" id="UP001056708">
    <property type="component" value="Plasmid unnamed"/>
</dbReference>
<reference evidence="1" key="1">
    <citation type="submission" date="2022-06" db="EMBL/GenBank/DDBJ databases">
        <title>Genome sequence of Phormidium yuhuli AB48 isolated from an industrial photobioreactor environment.</title>
        <authorList>
            <person name="Qiu Y."/>
            <person name="Noonan A.J.C."/>
            <person name="Dofher K."/>
            <person name="Koch M."/>
            <person name="Kieft B."/>
            <person name="Lin X."/>
            <person name="Ziels R.M."/>
            <person name="Hallam S.J."/>
        </authorList>
    </citation>
    <scope>NUCLEOTIDE SEQUENCE</scope>
    <source>
        <strain evidence="1">AB48</strain>
        <plasmid evidence="1">unnamed</plasmid>
    </source>
</reference>
<evidence type="ECO:0000313" key="2">
    <source>
        <dbReference type="Proteomes" id="UP001056708"/>
    </source>
</evidence>
<geneLocation type="plasmid" evidence="1 2">
    <name>unnamed</name>
</geneLocation>
<protein>
    <submittedName>
        <fullName evidence="1">Uncharacterized protein</fullName>
    </submittedName>
</protein>
<accession>A0ABY5AVH8</accession>
<dbReference type="EMBL" id="CP098612">
    <property type="protein sequence ID" value="USR93284.1"/>
    <property type="molecule type" value="Genomic_DNA"/>
</dbReference>
<gene>
    <name evidence="1" type="ORF">NEA10_20480</name>
</gene>